<feature type="domain" description="HTH merR-type" evidence="5">
    <location>
        <begin position="5"/>
        <end position="73"/>
    </location>
</feature>
<keyword evidence="3" id="KW-0238">DNA-binding</keyword>
<dbReference type="GO" id="GO:0003700">
    <property type="term" value="F:DNA-binding transcription factor activity"/>
    <property type="evidence" value="ECO:0007669"/>
    <property type="project" value="InterPro"/>
</dbReference>
<name>A0A939QPT9_9MICO</name>
<keyword evidence="2" id="KW-0805">Transcription regulation</keyword>
<proteinExistence type="predicted"/>
<keyword evidence="1" id="KW-0678">Repressor</keyword>
<dbReference type="InterPro" id="IPR047057">
    <property type="entry name" value="MerR_fam"/>
</dbReference>
<keyword evidence="4" id="KW-0804">Transcription</keyword>
<dbReference type="PRINTS" id="PR00040">
    <property type="entry name" value="HTHMERR"/>
</dbReference>
<evidence type="ECO:0000256" key="1">
    <source>
        <dbReference type="ARBA" id="ARBA00022491"/>
    </source>
</evidence>
<evidence type="ECO:0000256" key="3">
    <source>
        <dbReference type="ARBA" id="ARBA00023125"/>
    </source>
</evidence>
<keyword evidence="7" id="KW-1185">Reference proteome</keyword>
<dbReference type="AlphaFoldDB" id="A0A939QPT9"/>
<dbReference type="GO" id="GO:0003677">
    <property type="term" value="F:DNA binding"/>
    <property type="evidence" value="ECO:0007669"/>
    <property type="project" value="UniProtKB-KW"/>
</dbReference>
<dbReference type="SUPFAM" id="SSF46955">
    <property type="entry name" value="Putative DNA-binding domain"/>
    <property type="match status" value="1"/>
</dbReference>
<dbReference type="Proteomes" id="UP000680132">
    <property type="component" value="Unassembled WGS sequence"/>
</dbReference>
<reference evidence="6" key="1">
    <citation type="submission" date="2021-03" db="EMBL/GenBank/DDBJ databases">
        <title>Microbacterium sp. nov., a novel actinobacterium isolated from cow dung.</title>
        <authorList>
            <person name="Zhang L."/>
        </authorList>
    </citation>
    <scope>NUCLEOTIDE SEQUENCE</scope>
    <source>
        <strain evidence="6">NEAU-LLB</strain>
    </source>
</reference>
<dbReference type="InterPro" id="IPR000551">
    <property type="entry name" value="MerR-type_HTH_dom"/>
</dbReference>
<dbReference type="PANTHER" id="PTHR30204:SF69">
    <property type="entry name" value="MERR-FAMILY TRANSCRIPTIONAL REGULATOR"/>
    <property type="match status" value="1"/>
</dbReference>
<dbReference type="InterPro" id="IPR009061">
    <property type="entry name" value="DNA-bd_dom_put_sf"/>
</dbReference>
<protein>
    <submittedName>
        <fullName evidence="6">MerR family transcriptional regulator</fullName>
    </submittedName>
</protein>
<dbReference type="Pfam" id="PF13411">
    <property type="entry name" value="MerR_1"/>
    <property type="match status" value="1"/>
</dbReference>
<dbReference type="SMART" id="SM00422">
    <property type="entry name" value="HTH_MERR"/>
    <property type="match status" value="1"/>
</dbReference>
<evidence type="ECO:0000313" key="7">
    <source>
        <dbReference type="Proteomes" id="UP000680132"/>
    </source>
</evidence>
<comment type="caution">
    <text evidence="6">The sequence shown here is derived from an EMBL/GenBank/DDBJ whole genome shotgun (WGS) entry which is preliminary data.</text>
</comment>
<gene>
    <name evidence="6" type="ORF">J5V96_04410</name>
</gene>
<dbReference type="PANTHER" id="PTHR30204">
    <property type="entry name" value="REDOX-CYCLING DRUG-SENSING TRANSCRIPTIONAL ACTIVATOR SOXR"/>
    <property type="match status" value="1"/>
</dbReference>
<accession>A0A939QPT9</accession>
<dbReference type="RefSeq" id="WP_208500823.1">
    <property type="nucleotide sequence ID" value="NZ_JAGFOA010000002.1"/>
</dbReference>
<evidence type="ECO:0000259" key="5">
    <source>
        <dbReference type="PROSITE" id="PS50937"/>
    </source>
</evidence>
<dbReference type="EMBL" id="JAGFOA010000002">
    <property type="protein sequence ID" value="MBO3662753.1"/>
    <property type="molecule type" value="Genomic_DNA"/>
</dbReference>
<evidence type="ECO:0000256" key="4">
    <source>
        <dbReference type="ARBA" id="ARBA00023163"/>
    </source>
</evidence>
<evidence type="ECO:0000313" key="6">
    <source>
        <dbReference type="EMBL" id="MBO3662753.1"/>
    </source>
</evidence>
<dbReference type="PROSITE" id="PS50937">
    <property type="entry name" value="HTH_MERR_2"/>
    <property type="match status" value="1"/>
</dbReference>
<dbReference type="Gene3D" id="1.10.1660.10">
    <property type="match status" value="1"/>
</dbReference>
<evidence type="ECO:0000256" key="2">
    <source>
        <dbReference type="ARBA" id="ARBA00023015"/>
    </source>
</evidence>
<organism evidence="6 7">
    <name type="scientific">Microbacterium stercoris</name>
    <dbReference type="NCBI Taxonomy" id="2820289"/>
    <lineage>
        <taxon>Bacteria</taxon>
        <taxon>Bacillati</taxon>
        <taxon>Actinomycetota</taxon>
        <taxon>Actinomycetes</taxon>
        <taxon>Micrococcales</taxon>
        <taxon>Microbacteriaceae</taxon>
        <taxon>Microbacterium</taxon>
    </lineage>
</organism>
<sequence>MKSTPWSIGELAERFDLATHVLRHWESEGLIAPQRDAGGRRRYGEADAYRVAVIVASKAAGMSLEQIRALVDSGSAGRHRILETHLADIDDQIAALERSRAMARHALECRAHDISTCPNFRANVSDIVRGARVGMGFAERRTHVHGSPSASDPVG</sequence>
<dbReference type="CDD" id="cd00592">
    <property type="entry name" value="HTH_MerR-like"/>
    <property type="match status" value="1"/>
</dbReference>